<dbReference type="InterPro" id="IPR036890">
    <property type="entry name" value="HATPase_C_sf"/>
</dbReference>
<dbReference type="Gene3D" id="3.40.50.2300">
    <property type="match status" value="1"/>
</dbReference>
<evidence type="ECO:0000256" key="5">
    <source>
        <dbReference type="ARBA" id="ARBA00023125"/>
    </source>
</evidence>
<proteinExistence type="predicted"/>
<dbReference type="PRINTS" id="PR00344">
    <property type="entry name" value="BCTRLSENSOR"/>
</dbReference>
<dbReference type="SUPFAM" id="SSF47384">
    <property type="entry name" value="Homodimeric domain of signal transducing histidine kinase"/>
    <property type="match status" value="1"/>
</dbReference>
<dbReference type="InterPro" id="IPR003594">
    <property type="entry name" value="HATPase_dom"/>
</dbReference>
<organism evidence="12">
    <name type="scientific">uncultured Dysgonomonas sp</name>
    <dbReference type="NCBI Taxonomy" id="206096"/>
    <lineage>
        <taxon>Bacteria</taxon>
        <taxon>Pseudomonadati</taxon>
        <taxon>Bacteroidota</taxon>
        <taxon>Bacteroidia</taxon>
        <taxon>Bacteroidales</taxon>
        <taxon>Dysgonomonadaceae</taxon>
        <taxon>Dysgonomonas</taxon>
        <taxon>environmental samples</taxon>
    </lineage>
</organism>
<dbReference type="PANTHER" id="PTHR43547:SF2">
    <property type="entry name" value="HYBRID SIGNAL TRANSDUCTION HISTIDINE KINASE C"/>
    <property type="match status" value="1"/>
</dbReference>
<evidence type="ECO:0000259" key="11">
    <source>
        <dbReference type="PROSITE" id="PS50110"/>
    </source>
</evidence>
<dbReference type="GO" id="GO:0000155">
    <property type="term" value="F:phosphorelay sensor kinase activity"/>
    <property type="evidence" value="ECO:0007669"/>
    <property type="project" value="InterPro"/>
</dbReference>
<dbReference type="InterPro" id="IPR009057">
    <property type="entry name" value="Homeodomain-like_sf"/>
</dbReference>
<dbReference type="PANTHER" id="PTHR43547">
    <property type="entry name" value="TWO-COMPONENT HISTIDINE KINASE"/>
    <property type="match status" value="1"/>
</dbReference>
<accession>A0A212IV10</accession>
<evidence type="ECO:0000256" key="8">
    <source>
        <dbReference type="SAM" id="Phobius"/>
    </source>
</evidence>
<name>A0A212IV10_9BACT</name>
<dbReference type="Gene3D" id="1.10.10.60">
    <property type="entry name" value="Homeodomain-like"/>
    <property type="match status" value="1"/>
</dbReference>
<dbReference type="Pfam" id="PF00512">
    <property type="entry name" value="HisKA"/>
    <property type="match status" value="1"/>
</dbReference>
<protein>
    <recommendedName>
        <fullName evidence="2">histidine kinase</fullName>
        <ecNumber evidence="2">2.7.13.3</ecNumber>
    </recommendedName>
</protein>
<dbReference type="InterPro" id="IPR036097">
    <property type="entry name" value="HisK_dim/P_sf"/>
</dbReference>
<dbReference type="InterPro" id="IPR004358">
    <property type="entry name" value="Sig_transdc_His_kin-like_C"/>
</dbReference>
<feature type="domain" description="HTH araC/xylS-type" evidence="9">
    <location>
        <begin position="1243"/>
        <end position="1342"/>
    </location>
</feature>
<dbReference type="InterPro" id="IPR011110">
    <property type="entry name" value="Reg_prop"/>
</dbReference>
<dbReference type="InterPro" id="IPR018060">
    <property type="entry name" value="HTH_AraC"/>
</dbReference>
<keyword evidence="8" id="KW-1133">Transmembrane helix</keyword>
<comment type="catalytic activity">
    <reaction evidence="1">
        <text>ATP + protein L-histidine = ADP + protein N-phospho-L-histidine.</text>
        <dbReference type="EC" id="2.7.13.3"/>
    </reaction>
</comment>
<dbReference type="CDD" id="cd00082">
    <property type="entry name" value="HisKA"/>
    <property type="match status" value="1"/>
</dbReference>
<dbReference type="Pfam" id="PF02518">
    <property type="entry name" value="HATPase_c"/>
    <property type="match status" value="1"/>
</dbReference>
<dbReference type="SMART" id="SM00387">
    <property type="entry name" value="HATPase_c"/>
    <property type="match status" value="1"/>
</dbReference>
<dbReference type="InterPro" id="IPR011006">
    <property type="entry name" value="CheY-like_superfamily"/>
</dbReference>
<dbReference type="SUPFAM" id="SSF55874">
    <property type="entry name" value="ATPase domain of HSP90 chaperone/DNA topoisomerase II/histidine kinase"/>
    <property type="match status" value="1"/>
</dbReference>
<dbReference type="PROSITE" id="PS01124">
    <property type="entry name" value="HTH_ARAC_FAMILY_2"/>
    <property type="match status" value="1"/>
</dbReference>
<dbReference type="PROSITE" id="PS50109">
    <property type="entry name" value="HIS_KIN"/>
    <property type="match status" value="1"/>
</dbReference>
<dbReference type="GO" id="GO:0003700">
    <property type="term" value="F:DNA-binding transcription factor activity"/>
    <property type="evidence" value="ECO:0007669"/>
    <property type="project" value="InterPro"/>
</dbReference>
<dbReference type="SUPFAM" id="SSF63829">
    <property type="entry name" value="Calcium-dependent phosphotriesterase"/>
    <property type="match status" value="1"/>
</dbReference>
<dbReference type="SUPFAM" id="SSF50998">
    <property type="entry name" value="Quinoprotein alcohol dehydrogenase-like"/>
    <property type="match status" value="1"/>
</dbReference>
<dbReference type="PROSITE" id="PS00041">
    <property type="entry name" value="HTH_ARAC_FAMILY_1"/>
    <property type="match status" value="1"/>
</dbReference>
<keyword evidence="5" id="KW-0238">DNA-binding</keyword>
<dbReference type="InterPro" id="IPR011123">
    <property type="entry name" value="Y_Y_Y"/>
</dbReference>
<feature type="modified residue" description="4-aspartylphosphate" evidence="7">
    <location>
        <position position="1142"/>
    </location>
</feature>
<dbReference type="InterPro" id="IPR018062">
    <property type="entry name" value="HTH_AraC-typ_CS"/>
</dbReference>
<feature type="domain" description="Histidine kinase" evidence="10">
    <location>
        <begin position="836"/>
        <end position="1056"/>
    </location>
</feature>
<dbReference type="GO" id="GO:0043565">
    <property type="term" value="F:sequence-specific DNA binding"/>
    <property type="evidence" value="ECO:0007669"/>
    <property type="project" value="InterPro"/>
</dbReference>
<evidence type="ECO:0000256" key="2">
    <source>
        <dbReference type="ARBA" id="ARBA00012438"/>
    </source>
</evidence>
<feature type="transmembrane region" description="Helical" evidence="8">
    <location>
        <begin position="778"/>
        <end position="803"/>
    </location>
</feature>
<evidence type="ECO:0000256" key="4">
    <source>
        <dbReference type="ARBA" id="ARBA00023015"/>
    </source>
</evidence>
<dbReference type="RefSeq" id="WP_296938050.1">
    <property type="nucleotide sequence ID" value="NZ_LT599032.1"/>
</dbReference>
<keyword evidence="3 7" id="KW-0597">Phosphoprotein</keyword>
<dbReference type="SUPFAM" id="SSF52172">
    <property type="entry name" value="CheY-like"/>
    <property type="match status" value="1"/>
</dbReference>
<dbReference type="Gene3D" id="3.30.565.10">
    <property type="entry name" value="Histidine kinase-like ATPase, C-terminal domain"/>
    <property type="match status" value="1"/>
</dbReference>
<dbReference type="InterPro" id="IPR003661">
    <property type="entry name" value="HisK_dim/P_dom"/>
</dbReference>
<evidence type="ECO:0000313" key="12">
    <source>
        <dbReference type="EMBL" id="SBV91012.1"/>
    </source>
</evidence>
<dbReference type="Gene3D" id="2.130.10.10">
    <property type="entry name" value="YVTN repeat-like/Quinoprotein amine dehydrogenase"/>
    <property type="match status" value="2"/>
</dbReference>
<dbReference type="SMART" id="SM00448">
    <property type="entry name" value="REC"/>
    <property type="match status" value="1"/>
</dbReference>
<dbReference type="SMART" id="SM00342">
    <property type="entry name" value="HTH_ARAC"/>
    <property type="match status" value="1"/>
</dbReference>
<sequence length="1350" mass="155172">MKNFSALIIIAILAICANITGYAYNIQHISSRFGLSSSAVRFVTMDSYGFMWFATYDGLNRYDGSSVKNYLPTSHNNSLPGNVIRHITETDPGMLWLKTNQGLCLFNSQSGTFENHPDMRTIYWQAKSPDGTFFVLSENDSIAVYNKSDSRFHKIHTPGVISYRTQCFSICKDDIIWVFGSMGQIMRYKIIKENGIITGTYRLMDYEHDAPIRWAFEKGTSIVFVDTRFDLYTLDINTGVKEFVMNIRSEIPPKESMRDALIAGNDIFIAFINDGLKVIRRDPDSGNKPYIERTTLNYGIFNMAYDPVQQIVLIGTDGYGVYIYSEEDYTIRSSMLYEFYPQAKVPVRSVTLDTDNNLWIGTKGDGLFCFPDYNPDEPLSDKKVNHFHIQNSALANNSIFNLVESRHNLLWIISGGPGINYYSYSDKRIHSLPQPHGSKPLYFLCSATEQDANTLWVTTSGDGLHRIKLIFTNDVPRIDRIDHFRFFQTENVIYDTEIENDSILWIGSRGEGLVRFNLKTEEKTFYKLTNSENQLVNDILVIYRDSHKTLWLGTSFGLCRITKVGKDKLEYINYNTESGLPNNTIHGIVEDPQGYLWLSTNKGLARFDPRTKVFTNYSNPNNLSVQEFSDNAYYICPRKQIMFFGGIDGFVSIRSNQTQTPVFTPNFYFNSLSIYGKEVEIADYIKIRDQKDILELPHYQNFFTVSFVAPDYVNGHKYTYQYLLSGHSDKWIDNGTSNSVTFTNMAPGEYQLKVRFSANNIFENQPVYTQYIRILPPWYMTTIAYIIYAIITGSVALFLILSYRRKVKRKEHRVFEKMEQKKTEEIYESKLRFFTNITHEFSTPLTLIYGPCDHILSSVDKSSPVYDYATLIHRNAERLNGLIQELIEFRRIDTGHTQVVIEKVEIEEFAGNILSSFKLLSDSKQTDYNVNIEKKLVWQTDPGCYSKILTNLVSNAFKYTPDGGTINVDIFVKDQKLVTSVSNTGKGFSPEDLPFIFDRYRVLDNLESRHNSRLFSRNGLGLSICHSTVKLLGGDMQVKSTPGQITCFTVELPIHELTNNALESSRIASGIPMQIPEKKQIILPEFDIVKSRPTVLIVDDEIEILWFVCEILKDQYNVIPVNDPDTIEEILSKTKINLLISDVMMPRRSGFDLVRMLKESRVSSHIPVIILSGKNYTEDQLEGLDAGVDMYISKPFDVQYLKKAVSRLLKREEETKEYYNSALSAFEIEEGQILHREDKEFYERTLQVIDENIKNPAFSTEELASLLNVSVRQLYRKIDVVYKNGPGSLIRDYKLKIAEGLLIKTNISVDEVIYQSGFNNRGSFYKLFSQRYGMPPKAYREKHNRENNDS</sequence>
<evidence type="ECO:0000259" key="9">
    <source>
        <dbReference type="PROSITE" id="PS01124"/>
    </source>
</evidence>
<dbReference type="Pfam" id="PF00072">
    <property type="entry name" value="Response_reg"/>
    <property type="match status" value="1"/>
</dbReference>
<keyword evidence="6" id="KW-0804">Transcription</keyword>
<dbReference type="EC" id="2.7.13.3" evidence="2"/>
<dbReference type="InterPro" id="IPR005467">
    <property type="entry name" value="His_kinase_dom"/>
</dbReference>
<dbReference type="EMBL" id="FLUM01000001">
    <property type="protein sequence ID" value="SBV91012.1"/>
    <property type="molecule type" value="Genomic_DNA"/>
</dbReference>
<dbReference type="SMART" id="SM00388">
    <property type="entry name" value="HisKA"/>
    <property type="match status" value="1"/>
</dbReference>
<evidence type="ECO:0000256" key="1">
    <source>
        <dbReference type="ARBA" id="ARBA00000085"/>
    </source>
</evidence>
<dbReference type="Gene3D" id="1.10.287.130">
    <property type="match status" value="1"/>
</dbReference>
<reference evidence="12" key="1">
    <citation type="submission" date="2016-04" db="EMBL/GenBank/DDBJ databases">
        <authorList>
            <person name="Evans L.H."/>
            <person name="Alamgir A."/>
            <person name="Owens N."/>
            <person name="Weber N.D."/>
            <person name="Virtaneva K."/>
            <person name="Barbian K."/>
            <person name="Babar A."/>
            <person name="Rosenke K."/>
        </authorList>
    </citation>
    <scope>NUCLEOTIDE SEQUENCE</scope>
    <source>
        <strain evidence="12">86-1</strain>
    </source>
</reference>
<dbReference type="SUPFAM" id="SSF46689">
    <property type="entry name" value="Homeodomain-like"/>
    <property type="match status" value="1"/>
</dbReference>
<dbReference type="InterPro" id="IPR013783">
    <property type="entry name" value="Ig-like_fold"/>
</dbReference>
<keyword evidence="8" id="KW-0472">Membrane</keyword>
<feature type="domain" description="Response regulatory" evidence="11">
    <location>
        <begin position="1094"/>
        <end position="1209"/>
    </location>
</feature>
<dbReference type="InterPro" id="IPR015943">
    <property type="entry name" value="WD40/YVTN_repeat-like_dom_sf"/>
</dbReference>
<dbReference type="Pfam" id="PF07494">
    <property type="entry name" value="Reg_prop"/>
    <property type="match status" value="1"/>
</dbReference>
<dbReference type="Pfam" id="PF07495">
    <property type="entry name" value="Y_Y_Y"/>
    <property type="match status" value="1"/>
</dbReference>
<keyword evidence="8" id="KW-0812">Transmembrane</keyword>
<evidence type="ECO:0000256" key="7">
    <source>
        <dbReference type="PROSITE-ProRule" id="PRU00169"/>
    </source>
</evidence>
<dbReference type="Pfam" id="PF12833">
    <property type="entry name" value="HTH_18"/>
    <property type="match status" value="1"/>
</dbReference>
<evidence type="ECO:0000259" key="10">
    <source>
        <dbReference type="PROSITE" id="PS50109"/>
    </source>
</evidence>
<dbReference type="CDD" id="cd17574">
    <property type="entry name" value="REC_OmpR"/>
    <property type="match status" value="1"/>
</dbReference>
<evidence type="ECO:0000256" key="3">
    <source>
        <dbReference type="ARBA" id="ARBA00022553"/>
    </source>
</evidence>
<dbReference type="InterPro" id="IPR001789">
    <property type="entry name" value="Sig_transdc_resp-reg_receiver"/>
</dbReference>
<dbReference type="InterPro" id="IPR011047">
    <property type="entry name" value="Quinoprotein_ADH-like_sf"/>
</dbReference>
<gene>
    <name evidence="12" type="ORF">KL86DYS1_10225</name>
</gene>
<dbReference type="PROSITE" id="PS50110">
    <property type="entry name" value="RESPONSE_REGULATORY"/>
    <property type="match status" value="1"/>
</dbReference>
<evidence type="ECO:0000256" key="6">
    <source>
        <dbReference type="ARBA" id="ARBA00023163"/>
    </source>
</evidence>
<dbReference type="Gene3D" id="2.60.40.10">
    <property type="entry name" value="Immunoglobulins"/>
    <property type="match status" value="1"/>
</dbReference>
<keyword evidence="4" id="KW-0805">Transcription regulation</keyword>